<sequence length="95" mass="10823">MFLFLQAYVMCLIPCFGEAIRESAGSNMAKYGIGQGIVWMRNMLYLSSFGFILGMYFESVFVLMISYSLIALAAYRLLEGARYVRNNLSYPDKTN</sequence>
<accession>A0A6C0JVK8</accession>
<proteinExistence type="predicted"/>
<keyword evidence="1" id="KW-0472">Membrane</keyword>
<evidence type="ECO:0000256" key="1">
    <source>
        <dbReference type="SAM" id="Phobius"/>
    </source>
</evidence>
<protein>
    <submittedName>
        <fullName evidence="2">Uncharacterized protein</fullName>
    </submittedName>
</protein>
<keyword evidence="1" id="KW-0812">Transmembrane</keyword>
<evidence type="ECO:0000313" key="2">
    <source>
        <dbReference type="EMBL" id="QHU08427.1"/>
    </source>
</evidence>
<reference evidence="2" key="1">
    <citation type="journal article" date="2020" name="Nature">
        <title>Giant virus diversity and host interactions through global metagenomics.</title>
        <authorList>
            <person name="Schulz F."/>
            <person name="Roux S."/>
            <person name="Paez-Espino D."/>
            <person name="Jungbluth S."/>
            <person name="Walsh D.A."/>
            <person name="Denef V.J."/>
            <person name="McMahon K.D."/>
            <person name="Konstantinidis K.T."/>
            <person name="Eloe-Fadrosh E.A."/>
            <person name="Kyrpides N.C."/>
            <person name="Woyke T."/>
        </authorList>
    </citation>
    <scope>NUCLEOTIDE SEQUENCE</scope>
    <source>
        <strain evidence="2">GVMAG-S-1062768-28</strain>
    </source>
</reference>
<name>A0A6C0JVK8_9ZZZZ</name>
<keyword evidence="1" id="KW-1133">Transmembrane helix</keyword>
<organism evidence="2">
    <name type="scientific">viral metagenome</name>
    <dbReference type="NCBI Taxonomy" id="1070528"/>
    <lineage>
        <taxon>unclassified sequences</taxon>
        <taxon>metagenomes</taxon>
        <taxon>organismal metagenomes</taxon>
    </lineage>
</organism>
<dbReference type="AlphaFoldDB" id="A0A6C0JVK8"/>
<dbReference type="EMBL" id="MN740696">
    <property type="protein sequence ID" value="QHU08427.1"/>
    <property type="molecule type" value="Genomic_DNA"/>
</dbReference>
<feature type="transmembrane region" description="Helical" evidence="1">
    <location>
        <begin position="49"/>
        <end position="75"/>
    </location>
</feature>